<dbReference type="GeneID" id="39474387"/>
<dbReference type="AlphaFoldDB" id="A0AAD0V9E1"/>
<name>A0AAD0V9E1_PSEAV</name>
<evidence type="ECO:0000313" key="1">
    <source>
        <dbReference type="EMBL" id="AXH59812.1"/>
    </source>
</evidence>
<sequence length="149" mass="16994">MFIDTPENTLRLAVDDERQRHEGTHYLLLMRQDAARFYMENVGAIPSDKSYEDARQYLAEISGLEFTRKQTESLLDLYPHARIKIAVYGGIGDTDVREELSFAVAHLILGCSWPTFGENQDIDLFLEVLQTQALEVGFTKLVVPTYASY</sequence>
<protein>
    <submittedName>
        <fullName evidence="1">Uncharacterized protein</fullName>
    </submittedName>
</protein>
<dbReference type="Proteomes" id="UP000006426">
    <property type="component" value="Plasmid pmppla107"/>
</dbReference>
<dbReference type="RefSeq" id="WP_005741906.1">
    <property type="nucleotide sequence ID" value="NZ_CP031226.1"/>
</dbReference>
<reference evidence="1 2" key="1">
    <citation type="journal article" date="2011" name="PLoS Pathog.">
        <title>Dynamic evolution of pathogenicity revealed by sequencing and comparative genomics of 19 Pseudomonas syringae isolates.</title>
        <authorList>
            <person name="Baltrus D.A."/>
            <person name="Nishimura M.T."/>
            <person name="Romanchuk A."/>
            <person name="Chang J.H."/>
            <person name="Mukhtar M.S."/>
            <person name="Cherkis K."/>
            <person name="Roach J."/>
            <person name="Grant S.R."/>
            <person name="Jones C.D."/>
            <person name="Dangl J.L."/>
        </authorList>
    </citation>
    <scope>NUCLEOTIDE SEQUENCE [LARGE SCALE GENOMIC DNA]</scope>
    <source>
        <strain evidence="1 2">M301315</strain>
    </source>
</reference>
<organism evidence="1 2">
    <name type="scientific">Pseudomonas amygdali pv. lachrymans str. M301315</name>
    <dbReference type="NCBI Taxonomy" id="629260"/>
    <lineage>
        <taxon>Bacteria</taxon>
        <taxon>Pseudomonadati</taxon>
        <taxon>Pseudomonadota</taxon>
        <taxon>Gammaproteobacteria</taxon>
        <taxon>Pseudomonadales</taxon>
        <taxon>Pseudomonadaceae</taxon>
        <taxon>Pseudomonas</taxon>
        <taxon>Pseudomonas amygdali</taxon>
    </lineage>
</organism>
<evidence type="ECO:0000313" key="2">
    <source>
        <dbReference type="Proteomes" id="UP000006426"/>
    </source>
</evidence>
<dbReference type="EMBL" id="CP031226">
    <property type="protein sequence ID" value="AXH59812.1"/>
    <property type="molecule type" value="Genomic_DNA"/>
</dbReference>
<keyword evidence="1" id="KW-0614">Plasmid</keyword>
<geneLocation type="plasmid" evidence="2">
    <name>pmppla107</name>
</geneLocation>
<gene>
    <name evidence="1" type="ORF">PLA107_031810</name>
</gene>
<proteinExistence type="predicted"/>
<accession>A0AAD0V9E1</accession>